<dbReference type="SUPFAM" id="SSF52540">
    <property type="entry name" value="P-loop containing nucleoside triphosphate hydrolases"/>
    <property type="match status" value="2"/>
</dbReference>
<evidence type="ECO:0000256" key="5">
    <source>
        <dbReference type="ARBA" id="ARBA00022840"/>
    </source>
</evidence>
<dbReference type="Pfam" id="PF21530">
    <property type="entry name" value="Pif1_2B_dom"/>
    <property type="match status" value="1"/>
</dbReference>
<evidence type="ECO:0000256" key="2">
    <source>
        <dbReference type="ARBA" id="ARBA00022763"/>
    </source>
</evidence>
<evidence type="ECO:0000256" key="6">
    <source>
        <dbReference type="ARBA" id="ARBA00023125"/>
    </source>
</evidence>
<dbReference type="InterPro" id="IPR049163">
    <property type="entry name" value="Pif1-like_2B_dom"/>
</dbReference>
<keyword evidence="1 9" id="KW-0547">Nucleotide-binding</keyword>
<evidence type="ECO:0000256" key="3">
    <source>
        <dbReference type="ARBA" id="ARBA00022801"/>
    </source>
</evidence>
<dbReference type="PANTHER" id="PTHR47642:SF5">
    <property type="entry name" value="ATP-DEPENDENT DNA HELICASE"/>
    <property type="match status" value="1"/>
</dbReference>
<gene>
    <name evidence="12" type="ORF">VPNG_06746</name>
</gene>
<proteinExistence type="inferred from homology"/>
<feature type="compositionally biased region" description="Polar residues" evidence="10">
    <location>
        <begin position="645"/>
        <end position="656"/>
    </location>
</feature>
<dbReference type="GO" id="GO:0016887">
    <property type="term" value="F:ATP hydrolysis activity"/>
    <property type="evidence" value="ECO:0007669"/>
    <property type="project" value="RHEA"/>
</dbReference>
<keyword evidence="3 9" id="KW-0378">Hydrolase</keyword>
<dbReference type="EC" id="5.6.2.3" evidence="9"/>
<dbReference type="GO" id="GO:0005524">
    <property type="term" value="F:ATP binding"/>
    <property type="evidence" value="ECO:0007669"/>
    <property type="project" value="UniProtKB-KW"/>
</dbReference>
<evidence type="ECO:0000256" key="9">
    <source>
        <dbReference type="RuleBase" id="RU363044"/>
    </source>
</evidence>
<feature type="domain" description="AAA+ ATPase" evidence="11">
    <location>
        <begin position="123"/>
        <end position="280"/>
    </location>
</feature>
<dbReference type="InterPro" id="IPR010285">
    <property type="entry name" value="DNA_helicase_pif1-like_DEAD"/>
</dbReference>
<sequence>MSPPTSGTASYPIVLDGPMQYAPTPVYASSALPASQFSGYGPAGTQLPTRDWRQDTMYGNSTAWPPPVSQPATVVQHTTVTQSNQSAGKKPAREQTTKNKQESSTYEPTLCPEQEDLVNLIESGKNVFYTGSAGCGKSTVLKAFVKRLKYKGKRVRIVAPTGRAALNVGGVTTWTFAGWTPDTHKLPIAKIEQRAHGNHVYERLTETDVLVIDEISMVENLHFERLNILMKAARHDPKLKVQPAFGGCQIVVTGDFCQLPPVKPFQHCIQCGREMAQKTGKTGELLHTCRQHGDYADEDKWAFRSQAWHDCAFEHVHLKTIHRQNDQTFISMLQKCRLGSKLSESEIKLLMNHSCRTAQATKLFSTRKEANDVNRDMFNKLKGTNHPYWCHDSFFFNSKHPQHLWKNRPGEWGHESGTAPPPVTKKPLQALEDHRWGKCVQLKQGMLVVLLTNLDLDAGLCNGSQGLIKGFEEYDAKKLPIREVYDARGKKKVEAKPGQKVIRGEHAAVQEGEIKNFIISESAPIKKWPIVRFHNGEVRTVYAECSISQLGDEEPYCLLARTQIPLAPAWAMTIHKSQSLTLDRVIVNLSKAFEEGQVYVALSRATGLGGLKIEGDGDFLRSKLMVNTEVAAFLREKFGDIYGVNTTRGVESSPTDGTEGVEQPSG</sequence>
<dbReference type="GO" id="GO:0006281">
    <property type="term" value="P:DNA repair"/>
    <property type="evidence" value="ECO:0007669"/>
    <property type="project" value="UniProtKB-KW"/>
</dbReference>
<accession>A0A423WT82</accession>
<comment type="catalytic activity">
    <reaction evidence="9">
        <text>ATP + H2O = ADP + phosphate + H(+)</text>
        <dbReference type="Rhea" id="RHEA:13065"/>
        <dbReference type="ChEBI" id="CHEBI:15377"/>
        <dbReference type="ChEBI" id="CHEBI:15378"/>
        <dbReference type="ChEBI" id="CHEBI:30616"/>
        <dbReference type="ChEBI" id="CHEBI:43474"/>
        <dbReference type="ChEBI" id="CHEBI:456216"/>
        <dbReference type="EC" id="5.6.2.3"/>
    </reaction>
</comment>
<dbReference type="GO" id="GO:0000723">
    <property type="term" value="P:telomere maintenance"/>
    <property type="evidence" value="ECO:0007669"/>
    <property type="project" value="InterPro"/>
</dbReference>
<keyword evidence="2 9" id="KW-0227">DNA damage</keyword>
<keyword evidence="13" id="KW-1185">Reference proteome</keyword>
<name>A0A423WT82_9PEZI</name>
<dbReference type="CDD" id="cd18809">
    <property type="entry name" value="SF1_C_RecD"/>
    <property type="match status" value="1"/>
</dbReference>
<feature type="region of interest" description="Disordered" evidence="10">
    <location>
        <begin position="55"/>
        <end position="108"/>
    </location>
</feature>
<keyword evidence="6" id="KW-0238">DNA-binding</keyword>
<dbReference type="OrthoDB" id="432234at2759"/>
<feature type="compositionally biased region" description="Basic and acidic residues" evidence="10">
    <location>
        <begin position="91"/>
        <end position="101"/>
    </location>
</feature>
<dbReference type="STRING" id="1230097.A0A423WT82"/>
<keyword evidence="5 9" id="KW-0067">ATP-binding</keyword>
<dbReference type="PANTHER" id="PTHR47642">
    <property type="entry name" value="ATP-DEPENDENT DNA HELICASE"/>
    <property type="match status" value="1"/>
</dbReference>
<evidence type="ECO:0000313" key="13">
    <source>
        <dbReference type="Proteomes" id="UP000285146"/>
    </source>
</evidence>
<feature type="compositionally biased region" description="Polar residues" evidence="10">
    <location>
        <begin position="70"/>
        <end position="87"/>
    </location>
</feature>
<reference evidence="12 13" key="1">
    <citation type="submission" date="2015-09" db="EMBL/GenBank/DDBJ databases">
        <title>Host preference determinants of Valsa canker pathogens revealed by comparative genomics.</title>
        <authorList>
            <person name="Yin Z."/>
            <person name="Huang L."/>
        </authorList>
    </citation>
    <scope>NUCLEOTIDE SEQUENCE [LARGE SCALE GENOMIC DNA]</scope>
    <source>
        <strain evidence="12 13">SXYLt</strain>
    </source>
</reference>
<dbReference type="Gene3D" id="3.40.50.300">
    <property type="entry name" value="P-loop containing nucleotide triphosphate hydrolases"/>
    <property type="match status" value="2"/>
</dbReference>
<evidence type="ECO:0000256" key="7">
    <source>
        <dbReference type="ARBA" id="ARBA00023204"/>
    </source>
</evidence>
<dbReference type="GO" id="GO:0043139">
    <property type="term" value="F:5'-3' DNA helicase activity"/>
    <property type="evidence" value="ECO:0007669"/>
    <property type="project" value="UniProtKB-EC"/>
</dbReference>
<protein>
    <recommendedName>
        <fullName evidence="9">ATP-dependent DNA helicase</fullName>
        <ecNumber evidence="9">5.6.2.3</ecNumber>
    </recommendedName>
</protein>
<dbReference type="EMBL" id="LKEB01000041">
    <property type="protein sequence ID" value="ROW06712.1"/>
    <property type="molecule type" value="Genomic_DNA"/>
</dbReference>
<feature type="region of interest" description="Disordered" evidence="10">
    <location>
        <begin position="645"/>
        <end position="666"/>
    </location>
</feature>
<organism evidence="12 13">
    <name type="scientific">Cytospora leucostoma</name>
    <dbReference type="NCBI Taxonomy" id="1230097"/>
    <lineage>
        <taxon>Eukaryota</taxon>
        <taxon>Fungi</taxon>
        <taxon>Dikarya</taxon>
        <taxon>Ascomycota</taxon>
        <taxon>Pezizomycotina</taxon>
        <taxon>Sordariomycetes</taxon>
        <taxon>Sordariomycetidae</taxon>
        <taxon>Diaporthales</taxon>
        <taxon>Cytosporaceae</taxon>
        <taxon>Cytospora</taxon>
    </lineage>
</organism>
<dbReference type="InterPro" id="IPR003593">
    <property type="entry name" value="AAA+_ATPase"/>
</dbReference>
<dbReference type="Proteomes" id="UP000285146">
    <property type="component" value="Unassembled WGS sequence"/>
</dbReference>
<dbReference type="InterPro" id="IPR027417">
    <property type="entry name" value="P-loop_NTPase"/>
</dbReference>
<dbReference type="InParanoid" id="A0A423WT82"/>
<dbReference type="InterPro" id="IPR051055">
    <property type="entry name" value="PIF1_helicase"/>
</dbReference>
<evidence type="ECO:0000256" key="4">
    <source>
        <dbReference type="ARBA" id="ARBA00022806"/>
    </source>
</evidence>
<keyword evidence="7 9" id="KW-0234">DNA repair</keyword>
<dbReference type="Pfam" id="PF05970">
    <property type="entry name" value="PIF1"/>
    <property type="match status" value="1"/>
</dbReference>
<comment type="similarity">
    <text evidence="9">Belongs to the helicase family.</text>
</comment>
<keyword evidence="8" id="KW-0413">Isomerase</keyword>
<keyword evidence="9" id="KW-0233">DNA recombination</keyword>
<evidence type="ECO:0000313" key="12">
    <source>
        <dbReference type="EMBL" id="ROW06712.1"/>
    </source>
</evidence>
<evidence type="ECO:0000256" key="8">
    <source>
        <dbReference type="ARBA" id="ARBA00023235"/>
    </source>
</evidence>
<dbReference type="AlphaFoldDB" id="A0A423WT82"/>
<keyword evidence="4 9" id="KW-0347">Helicase</keyword>
<dbReference type="GO" id="GO:0006310">
    <property type="term" value="P:DNA recombination"/>
    <property type="evidence" value="ECO:0007669"/>
    <property type="project" value="UniProtKB-KW"/>
</dbReference>
<comment type="caution">
    <text evidence="12">The sequence shown here is derived from an EMBL/GenBank/DDBJ whole genome shotgun (WGS) entry which is preliminary data.</text>
</comment>
<evidence type="ECO:0000256" key="1">
    <source>
        <dbReference type="ARBA" id="ARBA00022741"/>
    </source>
</evidence>
<evidence type="ECO:0000256" key="10">
    <source>
        <dbReference type="SAM" id="MobiDB-lite"/>
    </source>
</evidence>
<comment type="cofactor">
    <cofactor evidence="9">
        <name>Mg(2+)</name>
        <dbReference type="ChEBI" id="CHEBI:18420"/>
    </cofactor>
</comment>
<evidence type="ECO:0000259" key="11">
    <source>
        <dbReference type="SMART" id="SM00382"/>
    </source>
</evidence>
<dbReference type="SMART" id="SM00382">
    <property type="entry name" value="AAA"/>
    <property type="match status" value="1"/>
</dbReference>